<organism evidence="2 3">
    <name type="scientific">Chelativorans composti</name>
    <dbReference type="NCBI Taxonomy" id="768533"/>
    <lineage>
        <taxon>Bacteria</taxon>
        <taxon>Pseudomonadati</taxon>
        <taxon>Pseudomonadota</taxon>
        <taxon>Alphaproteobacteria</taxon>
        <taxon>Hyphomicrobiales</taxon>
        <taxon>Phyllobacteriaceae</taxon>
        <taxon>Chelativorans</taxon>
    </lineage>
</organism>
<dbReference type="EC" id="1.14.-.-" evidence="2"/>
<comment type="caution">
    <text evidence="2">The sequence shown here is derived from an EMBL/GenBank/DDBJ whole genome shotgun (WGS) entry which is preliminary data.</text>
</comment>
<dbReference type="PROSITE" id="PS51725">
    <property type="entry name" value="ABM"/>
    <property type="match status" value="1"/>
</dbReference>
<dbReference type="PANTHER" id="PTHR34474">
    <property type="entry name" value="SIGNAL TRANSDUCTION PROTEIN TRAP"/>
    <property type="match status" value="1"/>
</dbReference>
<evidence type="ECO:0000259" key="1">
    <source>
        <dbReference type="PROSITE" id="PS51725"/>
    </source>
</evidence>
<dbReference type="PANTHER" id="PTHR34474:SF2">
    <property type="entry name" value="SIGNAL TRANSDUCTION PROTEIN TRAP"/>
    <property type="match status" value="1"/>
</dbReference>
<protein>
    <submittedName>
        <fullName evidence="2">Antibiotic biosynthesis monooxygenase family protein</fullName>
        <ecNumber evidence="2">1.14.-.-</ecNumber>
    </submittedName>
</protein>
<dbReference type="Proteomes" id="UP001597373">
    <property type="component" value="Unassembled WGS sequence"/>
</dbReference>
<dbReference type="Pfam" id="PF03992">
    <property type="entry name" value="ABM"/>
    <property type="match status" value="1"/>
</dbReference>
<name>A0ABW5DGB3_9HYPH</name>
<dbReference type="InterPro" id="IPR007138">
    <property type="entry name" value="ABM_dom"/>
</dbReference>
<dbReference type="InterPro" id="IPR050404">
    <property type="entry name" value="Heme-degrading_MO"/>
</dbReference>
<keyword evidence="2" id="KW-0560">Oxidoreductase</keyword>
<reference evidence="3" key="1">
    <citation type="journal article" date="2019" name="Int. J. Syst. Evol. Microbiol.">
        <title>The Global Catalogue of Microorganisms (GCM) 10K type strain sequencing project: providing services to taxonomists for standard genome sequencing and annotation.</title>
        <authorList>
            <consortium name="The Broad Institute Genomics Platform"/>
            <consortium name="The Broad Institute Genome Sequencing Center for Infectious Disease"/>
            <person name="Wu L."/>
            <person name="Ma J."/>
        </authorList>
    </citation>
    <scope>NUCLEOTIDE SEQUENCE [LARGE SCALE GENOMIC DNA]</scope>
    <source>
        <strain evidence="3">KCTC 23707</strain>
    </source>
</reference>
<feature type="domain" description="ABM" evidence="1">
    <location>
        <begin position="4"/>
        <end position="103"/>
    </location>
</feature>
<keyword evidence="3" id="KW-1185">Reference proteome</keyword>
<evidence type="ECO:0000313" key="3">
    <source>
        <dbReference type="Proteomes" id="UP001597373"/>
    </source>
</evidence>
<evidence type="ECO:0000313" key="2">
    <source>
        <dbReference type="EMBL" id="MFD2258370.1"/>
    </source>
</evidence>
<accession>A0ABW5DGB3</accession>
<dbReference type="GO" id="GO:0004497">
    <property type="term" value="F:monooxygenase activity"/>
    <property type="evidence" value="ECO:0007669"/>
    <property type="project" value="UniProtKB-KW"/>
</dbReference>
<dbReference type="Gene3D" id="3.30.70.100">
    <property type="match status" value="1"/>
</dbReference>
<gene>
    <name evidence="2" type="ORF">ACFSMZ_01120</name>
</gene>
<dbReference type="EMBL" id="JBHUIR010000005">
    <property type="protein sequence ID" value="MFD2258370.1"/>
    <property type="molecule type" value="Genomic_DNA"/>
</dbReference>
<keyword evidence="2" id="KW-0503">Monooxygenase</keyword>
<dbReference type="SUPFAM" id="SSF54909">
    <property type="entry name" value="Dimeric alpha+beta barrel"/>
    <property type="match status" value="1"/>
</dbReference>
<dbReference type="RefSeq" id="WP_345100036.1">
    <property type="nucleotide sequence ID" value="NZ_BAABGS010000073.1"/>
</dbReference>
<dbReference type="InterPro" id="IPR011008">
    <property type="entry name" value="Dimeric_a/b-barrel"/>
</dbReference>
<sequence>MSQFIAMNRFKVAAGQEEAFEKVWKNRETRLREMPGFVSFSLLRGPRNEEEGYTLYASHSIWTSEQDFINWTRSENFRAAHRNAGQHKALYKGAPQFEGFTVVVHE</sequence>
<proteinExistence type="predicted"/>